<dbReference type="OrthoDB" id="1709443at2759"/>
<dbReference type="AlphaFoldDB" id="A0A5A7NXP3"/>
<organism evidence="1 2">
    <name type="scientific">Striga asiatica</name>
    <name type="common">Asiatic witchweed</name>
    <name type="synonym">Buchnera asiatica</name>
    <dbReference type="NCBI Taxonomy" id="4170"/>
    <lineage>
        <taxon>Eukaryota</taxon>
        <taxon>Viridiplantae</taxon>
        <taxon>Streptophyta</taxon>
        <taxon>Embryophyta</taxon>
        <taxon>Tracheophyta</taxon>
        <taxon>Spermatophyta</taxon>
        <taxon>Magnoliopsida</taxon>
        <taxon>eudicotyledons</taxon>
        <taxon>Gunneridae</taxon>
        <taxon>Pentapetalae</taxon>
        <taxon>asterids</taxon>
        <taxon>lamiids</taxon>
        <taxon>Lamiales</taxon>
        <taxon>Orobanchaceae</taxon>
        <taxon>Buchnereae</taxon>
        <taxon>Striga</taxon>
    </lineage>
</organism>
<keyword evidence="2" id="KW-1185">Reference proteome</keyword>
<evidence type="ECO:0000313" key="1">
    <source>
        <dbReference type="EMBL" id="GER25273.1"/>
    </source>
</evidence>
<keyword evidence="1" id="KW-0240">DNA-directed RNA polymerase</keyword>
<evidence type="ECO:0000313" key="2">
    <source>
        <dbReference type="Proteomes" id="UP000325081"/>
    </source>
</evidence>
<accession>A0A5A7NXP3</accession>
<dbReference type="Proteomes" id="UP000325081">
    <property type="component" value="Unassembled WGS sequence"/>
</dbReference>
<name>A0A5A7NXP3_STRAF</name>
<comment type="caution">
    <text evidence="1">The sequence shown here is derived from an EMBL/GenBank/DDBJ whole genome shotgun (WGS) entry which is preliminary data.</text>
</comment>
<reference evidence="2" key="1">
    <citation type="journal article" date="2019" name="Curr. Biol.">
        <title>Genome Sequence of Striga asiatica Provides Insight into the Evolution of Plant Parasitism.</title>
        <authorList>
            <person name="Yoshida S."/>
            <person name="Kim S."/>
            <person name="Wafula E.K."/>
            <person name="Tanskanen J."/>
            <person name="Kim Y.M."/>
            <person name="Honaas L."/>
            <person name="Yang Z."/>
            <person name="Spallek T."/>
            <person name="Conn C.E."/>
            <person name="Ichihashi Y."/>
            <person name="Cheong K."/>
            <person name="Cui S."/>
            <person name="Der J.P."/>
            <person name="Gundlach H."/>
            <person name="Jiao Y."/>
            <person name="Hori C."/>
            <person name="Ishida J.K."/>
            <person name="Kasahara H."/>
            <person name="Kiba T."/>
            <person name="Kim M.S."/>
            <person name="Koo N."/>
            <person name="Laohavisit A."/>
            <person name="Lee Y.H."/>
            <person name="Lumba S."/>
            <person name="McCourt P."/>
            <person name="Mortimer J.C."/>
            <person name="Mutuku J.M."/>
            <person name="Nomura T."/>
            <person name="Sasaki-Sekimoto Y."/>
            <person name="Seto Y."/>
            <person name="Wang Y."/>
            <person name="Wakatake T."/>
            <person name="Sakakibara H."/>
            <person name="Demura T."/>
            <person name="Yamaguchi S."/>
            <person name="Yoneyama K."/>
            <person name="Manabe R.I."/>
            <person name="Nelson D.C."/>
            <person name="Schulman A.H."/>
            <person name="Timko M.P."/>
            <person name="dePamphilis C.W."/>
            <person name="Choi D."/>
            <person name="Shirasu K."/>
        </authorList>
    </citation>
    <scope>NUCLEOTIDE SEQUENCE [LARGE SCALE GENOMIC DNA]</scope>
    <source>
        <strain evidence="2">cv. UVA1</strain>
    </source>
</reference>
<gene>
    <name evidence="1" type="ORF">STAS_00843</name>
</gene>
<proteinExistence type="predicted"/>
<dbReference type="GO" id="GO:0000428">
    <property type="term" value="C:DNA-directed RNA polymerase complex"/>
    <property type="evidence" value="ECO:0007669"/>
    <property type="project" value="UniProtKB-KW"/>
</dbReference>
<dbReference type="SUPFAM" id="SSF64484">
    <property type="entry name" value="beta and beta-prime subunits of DNA dependent RNA-polymerase"/>
    <property type="match status" value="1"/>
</dbReference>
<keyword evidence="1" id="KW-0804">Transcription</keyword>
<protein>
    <submittedName>
        <fullName evidence="1">DNA-directed RNA polymerase subunit beta</fullName>
    </submittedName>
</protein>
<sequence>MPINPRVKLCSSRQICHGDGRLHGLTIGGKSGPKRSSGTIHREIKPLGIPRPITKKSTFFRLRGLFEYEIQSWKYIIPPFFYYPRFRYISQSRNLYRCRCYSRTNSRSSLRIILEKRGPRGMNGKIDRRIDLAKHFLRTNIEPVWMVLCLLPILPPELRPAIQIEEGKFMSSYIIDSIEELSIGTIFLPIY</sequence>
<dbReference type="EMBL" id="BKCP01000002">
    <property type="protein sequence ID" value="GER25273.1"/>
    <property type="molecule type" value="Genomic_DNA"/>
</dbReference>